<dbReference type="SUPFAM" id="SSF48371">
    <property type="entry name" value="ARM repeat"/>
    <property type="match status" value="1"/>
</dbReference>
<dbReference type="Proteomes" id="UP000639396">
    <property type="component" value="Unassembled WGS sequence"/>
</dbReference>
<dbReference type="Pfam" id="PF08713">
    <property type="entry name" value="DNA_alkylation"/>
    <property type="match status" value="1"/>
</dbReference>
<reference evidence="1" key="1">
    <citation type="submission" date="2020-09" db="EMBL/GenBank/DDBJ databases">
        <title>A novel bacterium of genus Paenibacillus, isolated from South China Sea.</title>
        <authorList>
            <person name="Huang H."/>
            <person name="Mo K."/>
            <person name="Hu Y."/>
        </authorList>
    </citation>
    <scope>NUCLEOTIDE SEQUENCE</scope>
    <source>
        <strain evidence="1">IB182363</strain>
    </source>
</reference>
<gene>
    <name evidence="1" type="ORF">IDH45_03985</name>
</gene>
<keyword evidence="2" id="KW-1185">Reference proteome</keyword>
<protein>
    <submittedName>
        <fullName evidence="1">DNA alkylation repair protein</fullName>
    </submittedName>
</protein>
<dbReference type="InterPro" id="IPR016024">
    <property type="entry name" value="ARM-type_fold"/>
</dbReference>
<sequence length="295" mass="33330">MKNRRLAGLNNADTKLEGATLLERKGARKAGDIPEQVIELLNRGQLETVNLTEWLAVDHTALLQHVLAELGLVRDQDMMRDGLEQVVDKKIMKLIPALAKEWLGLMERLPEEEAGRIFGLLSTHRSDSVRCWAAYMIGLDRKLSLEHQLAGIRPFAADHHFGVREIAWMAVREPITRDLSQALRLLNDWVHDEDAHIRRFAIEATRPQGVWAKHIAELKVNPGIALSLLEAVQSDPVKYVQDSVGNWLNDAGKSNPDWVIRICSDWLEVSDTKATKRIVARAQRSFAGNPKKRSE</sequence>
<name>A0A927C4F4_9BACL</name>
<proteinExistence type="predicted"/>
<evidence type="ECO:0000313" key="1">
    <source>
        <dbReference type="EMBL" id="MBD2861148.1"/>
    </source>
</evidence>
<comment type="caution">
    <text evidence="1">The sequence shown here is derived from an EMBL/GenBank/DDBJ whole genome shotgun (WGS) entry which is preliminary data.</text>
</comment>
<dbReference type="Gene3D" id="1.25.40.290">
    <property type="entry name" value="ARM repeat domains"/>
    <property type="match status" value="1"/>
</dbReference>
<dbReference type="RefSeq" id="WP_190924924.1">
    <property type="nucleotide sequence ID" value="NZ_JACXJA010000005.1"/>
</dbReference>
<dbReference type="InterPro" id="IPR014825">
    <property type="entry name" value="DNA_alkylation"/>
</dbReference>
<dbReference type="EMBL" id="JACXJA010000005">
    <property type="protein sequence ID" value="MBD2861148.1"/>
    <property type="molecule type" value="Genomic_DNA"/>
</dbReference>
<evidence type="ECO:0000313" key="2">
    <source>
        <dbReference type="Proteomes" id="UP000639396"/>
    </source>
</evidence>
<dbReference type="AlphaFoldDB" id="A0A927C4F4"/>
<organism evidence="1 2">
    <name type="scientific">Paenibacillus oceani</name>
    <dbReference type="NCBI Taxonomy" id="2772510"/>
    <lineage>
        <taxon>Bacteria</taxon>
        <taxon>Bacillati</taxon>
        <taxon>Bacillota</taxon>
        <taxon>Bacilli</taxon>
        <taxon>Bacillales</taxon>
        <taxon>Paenibacillaceae</taxon>
        <taxon>Paenibacillus</taxon>
    </lineage>
</organism>
<accession>A0A927C4F4</accession>